<feature type="region of interest" description="Disordered" evidence="1">
    <location>
        <begin position="1"/>
        <end position="22"/>
    </location>
</feature>
<dbReference type="Proteomes" id="UP000267368">
    <property type="component" value="Unassembled WGS sequence"/>
</dbReference>
<proteinExistence type="predicted"/>
<sequence>MRTGGIDANEVQAESQEAPDPSERFLAYFSHATMTEKTLPLFGAASQAGEGTPAIDDAYPLNAGGYPIDAVSSILASGGLSLETTTPYRNDEGDVVSWTDSLTGLNSCYSREGTRSLGEDVRTGPRRHRRVMHGAVRPLEFAADERRRGVAGASAPESIDDARRKATRV</sequence>
<keyword evidence="3" id="KW-1185">Reference proteome</keyword>
<gene>
    <name evidence="2" type="ORF">DMP07_03000</name>
</gene>
<evidence type="ECO:0000313" key="3">
    <source>
        <dbReference type="Proteomes" id="UP000267368"/>
    </source>
</evidence>
<evidence type="ECO:0000313" key="2">
    <source>
        <dbReference type="EMBL" id="RNL20572.1"/>
    </source>
</evidence>
<protein>
    <submittedName>
        <fullName evidence="2">Uncharacterized protein</fullName>
    </submittedName>
</protein>
<feature type="compositionally biased region" description="Basic and acidic residues" evidence="1">
    <location>
        <begin position="160"/>
        <end position="169"/>
    </location>
</feature>
<dbReference type="AlphaFoldDB" id="A0A3N0AFJ3"/>
<dbReference type="OrthoDB" id="1016457at2"/>
<dbReference type="EMBL" id="QICB01000002">
    <property type="protein sequence ID" value="RNL20572.1"/>
    <property type="molecule type" value="Genomic_DNA"/>
</dbReference>
<accession>A0A3N0AFJ3</accession>
<organism evidence="2 3">
    <name type="scientific">Slackia faecicanis</name>
    <dbReference type="NCBI Taxonomy" id="255723"/>
    <lineage>
        <taxon>Bacteria</taxon>
        <taxon>Bacillati</taxon>
        <taxon>Actinomycetota</taxon>
        <taxon>Coriobacteriia</taxon>
        <taxon>Eggerthellales</taxon>
        <taxon>Eggerthellaceae</taxon>
        <taxon>Slackia</taxon>
    </lineage>
</organism>
<name>A0A3N0AFJ3_9ACTN</name>
<evidence type="ECO:0000256" key="1">
    <source>
        <dbReference type="SAM" id="MobiDB-lite"/>
    </source>
</evidence>
<comment type="caution">
    <text evidence="2">The sequence shown here is derived from an EMBL/GenBank/DDBJ whole genome shotgun (WGS) entry which is preliminary data.</text>
</comment>
<reference evidence="3" key="1">
    <citation type="submission" date="2018-05" db="EMBL/GenBank/DDBJ databases">
        <title>Genome Sequencing of selected type strains of the family Eggerthellaceae.</title>
        <authorList>
            <person name="Danylec N."/>
            <person name="Stoll D.A."/>
            <person name="Doetsch A."/>
            <person name="Huch M."/>
        </authorList>
    </citation>
    <scope>NUCLEOTIDE SEQUENCE [LARGE SCALE GENOMIC DNA]</scope>
    <source>
        <strain evidence="3">DSM 17537</strain>
    </source>
</reference>
<feature type="region of interest" description="Disordered" evidence="1">
    <location>
        <begin position="115"/>
        <end position="169"/>
    </location>
</feature>